<feature type="region of interest" description="Disordered" evidence="1">
    <location>
        <begin position="256"/>
        <end position="285"/>
    </location>
</feature>
<reference evidence="2" key="1">
    <citation type="submission" date="2020-08" db="EMBL/GenBank/DDBJ databases">
        <title>Multicomponent nature underlies the extraordinary mechanical properties of spider dragline silk.</title>
        <authorList>
            <person name="Kono N."/>
            <person name="Nakamura H."/>
            <person name="Mori M."/>
            <person name="Yoshida Y."/>
            <person name="Ohtoshi R."/>
            <person name="Malay A.D."/>
            <person name="Moran D.A.P."/>
            <person name="Tomita M."/>
            <person name="Numata K."/>
            <person name="Arakawa K."/>
        </authorList>
    </citation>
    <scope>NUCLEOTIDE SEQUENCE</scope>
</reference>
<evidence type="ECO:0000313" key="2">
    <source>
        <dbReference type="EMBL" id="GFY46308.1"/>
    </source>
</evidence>
<dbReference type="OrthoDB" id="6435006at2759"/>
<evidence type="ECO:0000313" key="3">
    <source>
        <dbReference type="Proteomes" id="UP000886998"/>
    </source>
</evidence>
<feature type="region of interest" description="Disordered" evidence="1">
    <location>
        <begin position="130"/>
        <end position="159"/>
    </location>
</feature>
<gene>
    <name evidence="2" type="primary">AVEN_25020_1</name>
    <name evidence="2" type="ORF">TNIN_364361</name>
</gene>
<sequence>MPLTYRTSDHVFEERNDDIEFGQKLPIGAAVSKDVVGPALEEERDILPPSPEEQPARDPLYVVHYVPQGKDAGAEPPKPPKETGTDVLQKILSAGKGTGKGTPQFVVFAPSPEEEDVDDEDEISARVARKRVKKRKKARRDPVEYDDEYPEHSQIKQQVTSIVPRPRNVEFDSGEYQHNQQYNNQQNPHHNYRQQPCCQPPMMTTAAPGLTIQMGHGMSPLGMLRQILRPKVDLRKKLFFGIQLENGMGFGGEQQAGGGGGGMMQGGGMMPGGGQQQQQGMYRFG</sequence>
<dbReference type="Proteomes" id="UP000886998">
    <property type="component" value="Unassembled WGS sequence"/>
</dbReference>
<accession>A0A8X7BX49</accession>
<feature type="compositionally biased region" description="Gly residues" evidence="1">
    <location>
        <begin position="256"/>
        <end position="275"/>
    </location>
</feature>
<protein>
    <submittedName>
        <fullName evidence="2">Uncharacterized protein</fullName>
    </submittedName>
</protein>
<keyword evidence="3" id="KW-1185">Reference proteome</keyword>
<name>A0A8X7BX49_9ARAC</name>
<dbReference type="EMBL" id="BMAV01005308">
    <property type="protein sequence ID" value="GFY46308.1"/>
    <property type="molecule type" value="Genomic_DNA"/>
</dbReference>
<comment type="caution">
    <text evidence="2">The sequence shown here is derived from an EMBL/GenBank/DDBJ whole genome shotgun (WGS) entry which is preliminary data.</text>
</comment>
<organism evidence="2 3">
    <name type="scientific">Trichonephila inaurata madagascariensis</name>
    <dbReference type="NCBI Taxonomy" id="2747483"/>
    <lineage>
        <taxon>Eukaryota</taxon>
        <taxon>Metazoa</taxon>
        <taxon>Ecdysozoa</taxon>
        <taxon>Arthropoda</taxon>
        <taxon>Chelicerata</taxon>
        <taxon>Arachnida</taxon>
        <taxon>Araneae</taxon>
        <taxon>Araneomorphae</taxon>
        <taxon>Entelegynae</taxon>
        <taxon>Araneoidea</taxon>
        <taxon>Nephilidae</taxon>
        <taxon>Trichonephila</taxon>
        <taxon>Trichonephila inaurata</taxon>
    </lineage>
</organism>
<feature type="compositionally biased region" description="Basic residues" evidence="1">
    <location>
        <begin position="130"/>
        <end position="139"/>
    </location>
</feature>
<evidence type="ECO:0000256" key="1">
    <source>
        <dbReference type="SAM" id="MobiDB-lite"/>
    </source>
</evidence>
<proteinExistence type="predicted"/>
<feature type="compositionally biased region" description="Low complexity" evidence="1">
    <location>
        <begin position="276"/>
        <end position="285"/>
    </location>
</feature>
<dbReference type="AlphaFoldDB" id="A0A8X7BX49"/>